<protein>
    <recommendedName>
        <fullName evidence="3">Transposase</fullName>
    </recommendedName>
</protein>
<reference evidence="1 2" key="1">
    <citation type="submission" date="2015-02" db="EMBL/GenBank/DDBJ databases">
        <title>Draft genome sequence of Pseudomonas stutzeri NT0128 isolated from wheat (Triticum turgidum) rhizosphere.</title>
        <authorList>
            <person name="Tovi N."/>
            <person name="Frenk S."/>
            <person name="Hadar Y."/>
            <person name="Minz D."/>
        </authorList>
    </citation>
    <scope>NUCLEOTIDE SEQUENCE [LARGE SCALE GENOMIC DNA]</scope>
    <source>
        <strain evidence="1 2">NT0128</strain>
    </source>
</reference>
<proteinExistence type="predicted"/>
<organism evidence="1 2">
    <name type="scientific">Stutzerimonas stutzeri</name>
    <name type="common">Pseudomonas stutzeri</name>
    <dbReference type="NCBI Taxonomy" id="316"/>
    <lineage>
        <taxon>Bacteria</taxon>
        <taxon>Pseudomonadati</taxon>
        <taxon>Pseudomonadota</taxon>
        <taxon>Gammaproteobacteria</taxon>
        <taxon>Pseudomonadales</taxon>
        <taxon>Pseudomonadaceae</taxon>
        <taxon>Stutzerimonas</taxon>
    </lineage>
</organism>
<comment type="caution">
    <text evidence="1">The sequence shown here is derived from an EMBL/GenBank/DDBJ whole genome shotgun (WGS) entry which is preliminary data.</text>
</comment>
<dbReference type="OrthoDB" id="6900326at2"/>
<evidence type="ECO:0000313" key="1">
    <source>
        <dbReference type="EMBL" id="KJH82866.1"/>
    </source>
</evidence>
<dbReference type="EMBL" id="JYHV01000014">
    <property type="protein sequence ID" value="KJH82866.1"/>
    <property type="molecule type" value="Genomic_DNA"/>
</dbReference>
<gene>
    <name evidence="1" type="ORF">UF78_08495</name>
</gene>
<dbReference type="RefSeq" id="WP_045161675.1">
    <property type="nucleotide sequence ID" value="NZ_JYHV01000014.1"/>
</dbReference>
<evidence type="ECO:0008006" key="3">
    <source>
        <dbReference type="Google" id="ProtNLM"/>
    </source>
</evidence>
<dbReference type="Proteomes" id="UP000032487">
    <property type="component" value="Unassembled WGS sequence"/>
</dbReference>
<sequence length="79" mass="9175">MCDITLQIRLKPGQAEAYLRWITCQYEQLMSACWYDDKYRYTPQGLRGPKILQDHPHIAGLNRTARELVKQLKAAEVPA</sequence>
<accession>A0A0D9AU07</accession>
<name>A0A0D9AU07_STUST</name>
<dbReference type="AlphaFoldDB" id="A0A0D9AU07"/>
<dbReference type="PATRIC" id="fig|316.101.peg.1414"/>
<evidence type="ECO:0000313" key="2">
    <source>
        <dbReference type="Proteomes" id="UP000032487"/>
    </source>
</evidence>